<name>A0A9P5SVJ6_9FUNG</name>
<feature type="region of interest" description="Disordered" evidence="2">
    <location>
        <begin position="252"/>
        <end position="279"/>
    </location>
</feature>
<dbReference type="InterPro" id="IPR026680">
    <property type="entry name" value="CCDC137"/>
</dbReference>
<evidence type="ECO:0000256" key="2">
    <source>
        <dbReference type="SAM" id="MobiDB-lite"/>
    </source>
</evidence>
<feature type="coiled-coil region" evidence="1">
    <location>
        <begin position="130"/>
        <end position="157"/>
    </location>
</feature>
<protein>
    <submittedName>
        <fullName evidence="3">Uncharacterized protein</fullName>
    </submittedName>
</protein>
<organism evidence="3 4">
    <name type="scientific">Podila minutissima</name>
    <dbReference type="NCBI Taxonomy" id="64525"/>
    <lineage>
        <taxon>Eukaryota</taxon>
        <taxon>Fungi</taxon>
        <taxon>Fungi incertae sedis</taxon>
        <taxon>Mucoromycota</taxon>
        <taxon>Mortierellomycotina</taxon>
        <taxon>Mortierellomycetes</taxon>
        <taxon>Mortierellales</taxon>
        <taxon>Mortierellaceae</taxon>
        <taxon>Podila</taxon>
    </lineage>
</organism>
<feature type="compositionally biased region" description="Acidic residues" evidence="2">
    <location>
        <begin position="193"/>
        <end position="202"/>
    </location>
</feature>
<feature type="compositionally biased region" description="Basic and acidic residues" evidence="2">
    <location>
        <begin position="82"/>
        <end position="115"/>
    </location>
</feature>
<dbReference type="Proteomes" id="UP000696485">
    <property type="component" value="Unassembled WGS sequence"/>
</dbReference>
<comment type="caution">
    <text evidence="3">The sequence shown here is derived from an EMBL/GenBank/DDBJ whole genome shotgun (WGS) entry which is preliminary data.</text>
</comment>
<proteinExistence type="predicted"/>
<evidence type="ECO:0000313" key="4">
    <source>
        <dbReference type="Proteomes" id="UP000696485"/>
    </source>
</evidence>
<keyword evidence="4" id="KW-1185">Reference proteome</keyword>
<accession>A0A9P5SVJ6</accession>
<dbReference type="GO" id="GO:0005634">
    <property type="term" value="C:nucleus"/>
    <property type="evidence" value="ECO:0007669"/>
    <property type="project" value="TreeGrafter"/>
</dbReference>
<evidence type="ECO:0000256" key="1">
    <source>
        <dbReference type="SAM" id="Coils"/>
    </source>
</evidence>
<dbReference type="PANTHER" id="PTHR21838">
    <property type="entry name" value="COILED-COIL DOMAIN-CONTAINING PROTEIN 137"/>
    <property type="match status" value="1"/>
</dbReference>
<evidence type="ECO:0000313" key="3">
    <source>
        <dbReference type="EMBL" id="KAF9336380.1"/>
    </source>
</evidence>
<keyword evidence="1" id="KW-0175">Coiled coil</keyword>
<dbReference type="PANTHER" id="PTHR21838:SF2">
    <property type="entry name" value="COILED-COIL DOMAIN-CONTAINING PROTEIN 137"/>
    <property type="match status" value="1"/>
</dbReference>
<gene>
    <name evidence="3" type="ORF">BG006_008888</name>
</gene>
<feature type="compositionally biased region" description="Basic and acidic residues" evidence="2">
    <location>
        <begin position="41"/>
        <end position="55"/>
    </location>
</feature>
<dbReference type="EMBL" id="JAAAUY010000062">
    <property type="protein sequence ID" value="KAF9336380.1"/>
    <property type="molecule type" value="Genomic_DNA"/>
</dbReference>
<feature type="region of interest" description="Disordered" evidence="2">
    <location>
        <begin position="1"/>
        <end position="123"/>
    </location>
</feature>
<feature type="region of interest" description="Disordered" evidence="2">
    <location>
        <begin position="183"/>
        <end position="237"/>
    </location>
</feature>
<feature type="compositionally biased region" description="Basic and acidic residues" evidence="2">
    <location>
        <begin position="9"/>
        <end position="24"/>
    </location>
</feature>
<feature type="compositionally biased region" description="Basic and acidic residues" evidence="2">
    <location>
        <begin position="255"/>
        <end position="266"/>
    </location>
</feature>
<reference evidence="3" key="1">
    <citation type="journal article" date="2020" name="Fungal Divers.">
        <title>Resolving the Mortierellaceae phylogeny through synthesis of multi-gene phylogenetics and phylogenomics.</title>
        <authorList>
            <person name="Vandepol N."/>
            <person name="Liber J."/>
            <person name="Desiro A."/>
            <person name="Na H."/>
            <person name="Kennedy M."/>
            <person name="Barry K."/>
            <person name="Grigoriev I.V."/>
            <person name="Miller A.N."/>
            <person name="O'Donnell K."/>
            <person name="Stajich J.E."/>
            <person name="Bonito G."/>
        </authorList>
    </citation>
    <scope>NUCLEOTIDE SEQUENCE</scope>
    <source>
        <strain evidence="3">NVP1</strain>
    </source>
</reference>
<sequence>MGHKRKKFSDRVAERNNKGFDESPFKNATSDTPKGFARIMFKKESMQQRINEKRQGGSSEDLGKSAKGKNNKDNNNPNKNKKPSDELRIKPGERMGEFSRRVDDHMRDKLMKVSKDNTAGGSKKKKYFEKLKAKESAKKLKQQEEKAYQEYETIQDKIRLNDVADAPPTLTAVPKKRRNDDFMANKKWKNTPGEEDFDDLVADVDTKNKKRKGAEDDKPAAKKSRLRNLTPAGRRIIEEERKQAIENYRLMKARQALDRKPEQDRDADADDAEAAAAGY</sequence>
<dbReference type="AlphaFoldDB" id="A0A9P5SVJ6"/>